<evidence type="ECO:0000313" key="2">
    <source>
        <dbReference type="EMBL" id="SDO29747.1"/>
    </source>
</evidence>
<organism evidence="2 3">
    <name type="scientific">Actinokineospora alba</name>
    <dbReference type="NCBI Taxonomy" id="504798"/>
    <lineage>
        <taxon>Bacteria</taxon>
        <taxon>Bacillati</taxon>
        <taxon>Actinomycetota</taxon>
        <taxon>Actinomycetes</taxon>
        <taxon>Pseudonocardiales</taxon>
        <taxon>Pseudonocardiaceae</taxon>
        <taxon>Actinokineospora</taxon>
    </lineage>
</organism>
<feature type="chain" id="PRO_5038676581" description="Lipoprotein" evidence="1">
    <location>
        <begin position="25"/>
        <end position="157"/>
    </location>
</feature>
<gene>
    <name evidence="2" type="ORF">SAMN05192558_102521</name>
</gene>
<dbReference type="EMBL" id="FNJB01000002">
    <property type="protein sequence ID" value="SDO29747.1"/>
    <property type="molecule type" value="Genomic_DNA"/>
</dbReference>
<name>A0A1H0IE70_9PSEU</name>
<dbReference type="AlphaFoldDB" id="A0A1H0IE70"/>
<feature type="signal peptide" evidence="1">
    <location>
        <begin position="1"/>
        <end position="24"/>
    </location>
</feature>
<keyword evidence="3" id="KW-1185">Reference proteome</keyword>
<dbReference type="Proteomes" id="UP000199651">
    <property type="component" value="Unassembled WGS sequence"/>
</dbReference>
<protein>
    <recommendedName>
        <fullName evidence="4">Lipoprotein</fullName>
    </recommendedName>
</protein>
<reference evidence="3" key="1">
    <citation type="submission" date="2016-10" db="EMBL/GenBank/DDBJ databases">
        <authorList>
            <person name="Varghese N."/>
            <person name="Submissions S."/>
        </authorList>
    </citation>
    <scope>NUCLEOTIDE SEQUENCE [LARGE SCALE GENOMIC DNA]</scope>
    <source>
        <strain evidence="3">IBRC-M 10655</strain>
    </source>
</reference>
<sequence>MRSVSTLHRLASALIVACALTACGTDDPAPAPTAPPTKASVVGTAPQDSPEKLFAEFVTRLSKVDGPGTCSLFTEGGVVAFEDEWQETPCDLVVTKAAGRIKDLAAFAGKTTPKSVIKDSDTVVELSGCDVGGMKALKSDKGWLIDAYRGPSSVSGC</sequence>
<evidence type="ECO:0000313" key="3">
    <source>
        <dbReference type="Proteomes" id="UP000199651"/>
    </source>
</evidence>
<dbReference type="PROSITE" id="PS51257">
    <property type="entry name" value="PROKAR_LIPOPROTEIN"/>
    <property type="match status" value="1"/>
</dbReference>
<proteinExistence type="predicted"/>
<accession>A0A1H0IE70</accession>
<evidence type="ECO:0000256" key="1">
    <source>
        <dbReference type="SAM" id="SignalP"/>
    </source>
</evidence>
<keyword evidence="1" id="KW-0732">Signal</keyword>
<dbReference type="STRING" id="504798.SAMN05421871_108220"/>
<evidence type="ECO:0008006" key="4">
    <source>
        <dbReference type="Google" id="ProtNLM"/>
    </source>
</evidence>